<keyword evidence="1" id="KW-0597">Phosphoprotein</keyword>
<accession>A0A7J6VCG7</accession>
<feature type="repeat" description="WD" evidence="4">
    <location>
        <begin position="7"/>
        <end position="49"/>
    </location>
</feature>
<sequence length="86" mass="9640">TSIKYKKDSHTDSVLGLAWNKVVRKYLASASADTSVKIWDLVTGECFHTMEHVQAVAWNRHVPDVLLSGSFDHSVVLVIKIHAFYA</sequence>
<reference evidence="5 6" key="1">
    <citation type="submission" date="2020-06" db="EMBL/GenBank/DDBJ databases">
        <title>Transcriptomic and genomic resources for Thalictrum thalictroides and T. hernandezii: Facilitating candidate gene discovery in an emerging model plant lineage.</title>
        <authorList>
            <person name="Arias T."/>
            <person name="Riano-Pachon D.M."/>
            <person name="Di Stilio V.S."/>
        </authorList>
    </citation>
    <scope>NUCLEOTIDE SEQUENCE [LARGE SCALE GENOMIC DNA]</scope>
    <source>
        <strain evidence="6">cv. WT478/WT964</strain>
        <tissue evidence="5">Leaves</tissue>
    </source>
</reference>
<dbReference type="InterPro" id="IPR044285">
    <property type="entry name" value="PWP1"/>
</dbReference>
<dbReference type="Proteomes" id="UP000554482">
    <property type="component" value="Unassembled WGS sequence"/>
</dbReference>
<comment type="caution">
    <text evidence="5">The sequence shown here is derived from an EMBL/GenBank/DDBJ whole genome shotgun (WGS) entry which is preliminary data.</text>
</comment>
<name>A0A7J6VCG7_THATH</name>
<dbReference type="PANTHER" id="PTHR14091:SF0">
    <property type="entry name" value="PERIODIC TRYPTOPHAN PROTEIN 1 HOMOLOG"/>
    <property type="match status" value="1"/>
</dbReference>
<dbReference type="InterPro" id="IPR036322">
    <property type="entry name" value="WD40_repeat_dom_sf"/>
</dbReference>
<organism evidence="5 6">
    <name type="scientific">Thalictrum thalictroides</name>
    <name type="common">Rue-anemone</name>
    <name type="synonym">Anemone thalictroides</name>
    <dbReference type="NCBI Taxonomy" id="46969"/>
    <lineage>
        <taxon>Eukaryota</taxon>
        <taxon>Viridiplantae</taxon>
        <taxon>Streptophyta</taxon>
        <taxon>Embryophyta</taxon>
        <taxon>Tracheophyta</taxon>
        <taxon>Spermatophyta</taxon>
        <taxon>Magnoliopsida</taxon>
        <taxon>Ranunculales</taxon>
        <taxon>Ranunculaceae</taxon>
        <taxon>Thalictroideae</taxon>
        <taxon>Thalictrum</taxon>
    </lineage>
</organism>
<dbReference type="InterPro" id="IPR015943">
    <property type="entry name" value="WD40/YVTN_repeat-like_dom_sf"/>
</dbReference>
<evidence type="ECO:0000256" key="1">
    <source>
        <dbReference type="ARBA" id="ARBA00022553"/>
    </source>
</evidence>
<dbReference type="SUPFAM" id="SSF50978">
    <property type="entry name" value="WD40 repeat-like"/>
    <property type="match status" value="1"/>
</dbReference>
<dbReference type="InterPro" id="IPR019775">
    <property type="entry name" value="WD40_repeat_CS"/>
</dbReference>
<dbReference type="GO" id="GO:0006364">
    <property type="term" value="P:rRNA processing"/>
    <property type="evidence" value="ECO:0007669"/>
    <property type="project" value="InterPro"/>
</dbReference>
<dbReference type="PROSITE" id="PS00678">
    <property type="entry name" value="WD_REPEATS_1"/>
    <property type="match status" value="1"/>
</dbReference>
<gene>
    <name evidence="5" type="ORF">FRX31_027976</name>
</gene>
<dbReference type="PROSITE" id="PS50294">
    <property type="entry name" value="WD_REPEATS_REGION"/>
    <property type="match status" value="1"/>
</dbReference>
<keyword evidence="6" id="KW-1185">Reference proteome</keyword>
<proteinExistence type="predicted"/>
<dbReference type="Pfam" id="PF00400">
    <property type="entry name" value="WD40"/>
    <property type="match status" value="1"/>
</dbReference>
<feature type="non-terminal residue" evidence="5">
    <location>
        <position position="1"/>
    </location>
</feature>
<dbReference type="InterPro" id="IPR001680">
    <property type="entry name" value="WD40_rpt"/>
</dbReference>
<dbReference type="OrthoDB" id="270624at2759"/>
<dbReference type="GO" id="GO:0005634">
    <property type="term" value="C:nucleus"/>
    <property type="evidence" value="ECO:0007669"/>
    <property type="project" value="TreeGrafter"/>
</dbReference>
<dbReference type="EMBL" id="JABWDY010034739">
    <property type="protein sequence ID" value="KAF5182437.1"/>
    <property type="molecule type" value="Genomic_DNA"/>
</dbReference>
<evidence type="ECO:0000256" key="3">
    <source>
        <dbReference type="ARBA" id="ARBA00022737"/>
    </source>
</evidence>
<dbReference type="SMART" id="SM00320">
    <property type="entry name" value="WD40"/>
    <property type="match status" value="2"/>
</dbReference>
<dbReference type="PROSITE" id="PS50082">
    <property type="entry name" value="WD_REPEATS_2"/>
    <property type="match status" value="1"/>
</dbReference>
<dbReference type="AlphaFoldDB" id="A0A7J6VCG7"/>
<protein>
    <submittedName>
        <fullName evidence="5">Transducin/WD40 repeat-like superfamily protein</fullName>
    </submittedName>
</protein>
<dbReference type="Gene3D" id="2.130.10.10">
    <property type="entry name" value="YVTN repeat-like/Quinoprotein amine dehydrogenase"/>
    <property type="match status" value="1"/>
</dbReference>
<dbReference type="PANTHER" id="PTHR14091">
    <property type="entry name" value="PERIODIC TRYPTOPHAN PROTEIN 1"/>
    <property type="match status" value="1"/>
</dbReference>
<keyword evidence="3" id="KW-0677">Repeat</keyword>
<evidence type="ECO:0000256" key="4">
    <source>
        <dbReference type="PROSITE-ProRule" id="PRU00221"/>
    </source>
</evidence>
<evidence type="ECO:0000313" key="5">
    <source>
        <dbReference type="EMBL" id="KAF5182437.1"/>
    </source>
</evidence>
<keyword evidence="2 4" id="KW-0853">WD repeat</keyword>
<evidence type="ECO:0000313" key="6">
    <source>
        <dbReference type="Proteomes" id="UP000554482"/>
    </source>
</evidence>
<evidence type="ECO:0000256" key="2">
    <source>
        <dbReference type="ARBA" id="ARBA00022574"/>
    </source>
</evidence>